<evidence type="ECO:0000259" key="1">
    <source>
        <dbReference type="Pfam" id="PF04073"/>
    </source>
</evidence>
<organism evidence="2 3">
    <name type="scientific">Vibrio porteresiae DSM 19223</name>
    <dbReference type="NCBI Taxonomy" id="1123496"/>
    <lineage>
        <taxon>Bacteria</taxon>
        <taxon>Pseudomonadati</taxon>
        <taxon>Pseudomonadota</taxon>
        <taxon>Gammaproteobacteria</taxon>
        <taxon>Vibrionales</taxon>
        <taxon>Vibrionaceae</taxon>
        <taxon>Vibrio</taxon>
    </lineage>
</organism>
<dbReference type="EMBL" id="CP138204">
    <property type="protein sequence ID" value="WPC75830.1"/>
    <property type="molecule type" value="Genomic_DNA"/>
</dbReference>
<reference evidence="2 3" key="1">
    <citation type="submission" date="2023-11" db="EMBL/GenBank/DDBJ databases">
        <title>Plant-associative lifestyle of Vibrio porteresiae and its evolutionary dynamics.</title>
        <authorList>
            <person name="Rameshkumar N."/>
            <person name="Kirti K."/>
        </authorList>
    </citation>
    <scope>NUCLEOTIDE SEQUENCE [LARGE SCALE GENOMIC DNA]</scope>
    <source>
        <strain evidence="2 3">MSSRF30</strain>
    </source>
</reference>
<dbReference type="SUPFAM" id="SSF55826">
    <property type="entry name" value="YbaK/ProRS associated domain"/>
    <property type="match status" value="1"/>
</dbReference>
<accession>A0ABZ0QK33</accession>
<dbReference type="Gene3D" id="3.90.960.10">
    <property type="entry name" value="YbaK/aminoacyl-tRNA synthetase-associated domain"/>
    <property type="match status" value="1"/>
</dbReference>
<feature type="domain" description="YbaK/aminoacyl-tRNA synthetase-associated" evidence="1">
    <location>
        <begin position="29"/>
        <end position="150"/>
    </location>
</feature>
<dbReference type="InterPro" id="IPR007214">
    <property type="entry name" value="YbaK/aa-tRNA-synth-assoc-dom"/>
</dbReference>
<dbReference type="RefSeq" id="WP_261897803.1">
    <property type="nucleotide sequence ID" value="NZ_AP024896.1"/>
</dbReference>
<dbReference type="PANTHER" id="PTHR30411">
    <property type="entry name" value="CYTOPLASMIC PROTEIN"/>
    <property type="match status" value="1"/>
</dbReference>
<evidence type="ECO:0000313" key="2">
    <source>
        <dbReference type="EMBL" id="WPC75830.1"/>
    </source>
</evidence>
<sequence>MTLALKASSQRVQDFLDQHGVELKVKQMTESTRTAAEAADALGCQIGQIAKSLIFKNKATGTPVLLVASGANRVDTKKVEKATGIKLGRADADYVREHVGYVIGGVPPIAHSQALTTYLDPDLQNYSTVWAAAGTPNSMFELACDQLEKLTQGAWIEMAQ</sequence>
<dbReference type="InterPro" id="IPR036754">
    <property type="entry name" value="YbaK/aa-tRNA-synt-asso_dom_sf"/>
</dbReference>
<dbReference type="PANTHER" id="PTHR30411:SF1">
    <property type="entry name" value="CYTOPLASMIC PROTEIN"/>
    <property type="match status" value="1"/>
</dbReference>
<proteinExistence type="predicted"/>
<keyword evidence="3" id="KW-1185">Reference proteome</keyword>
<name>A0ABZ0QK33_9VIBR</name>
<dbReference type="Pfam" id="PF04073">
    <property type="entry name" value="tRNA_edit"/>
    <property type="match status" value="1"/>
</dbReference>
<dbReference type="CDD" id="cd04333">
    <property type="entry name" value="ProX_deacylase"/>
    <property type="match status" value="1"/>
</dbReference>
<evidence type="ECO:0000313" key="3">
    <source>
        <dbReference type="Proteomes" id="UP001304071"/>
    </source>
</evidence>
<dbReference type="Proteomes" id="UP001304071">
    <property type="component" value="Chromosome 2"/>
</dbReference>
<gene>
    <name evidence="2" type="ORF">R8Z52_23230</name>
</gene>
<protein>
    <submittedName>
        <fullName evidence="2">YbaK/EbsC family protein</fullName>
    </submittedName>
</protein>